<dbReference type="Proteomes" id="UP000815325">
    <property type="component" value="Unassembled WGS sequence"/>
</dbReference>
<organism evidence="1 2">
    <name type="scientific">Dunaliella salina</name>
    <name type="common">Green alga</name>
    <name type="synonym">Protococcus salinus</name>
    <dbReference type="NCBI Taxonomy" id="3046"/>
    <lineage>
        <taxon>Eukaryota</taxon>
        <taxon>Viridiplantae</taxon>
        <taxon>Chlorophyta</taxon>
        <taxon>core chlorophytes</taxon>
        <taxon>Chlorophyceae</taxon>
        <taxon>CS clade</taxon>
        <taxon>Chlamydomonadales</taxon>
        <taxon>Dunaliellaceae</taxon>
        <taxon>Dunaliella</taxon>
    </lineage>
</organism>
<evidence type="ECO:0000313" key="2">
    <source>
        <dbReference type="Proteomes" id="UP000815325"/>
    </source>
</evidence>
<proteinExistence type="predicted"/>
<evidence type="ECO:0008006" key="3">
    <source>
        <dbReference type="Google" id="ProtNLM"/>
    </source>
</evidence>
<protein>
    <recommendedName>
        <fullName evidence="3">Encoded protein</fullName>
    </recommendedName>
</protein>
<name>A0ABQ7H8T4_DUNSA</name>
<evidence type="ECO:0000313" key="1">
    <source>
        <dbReference type="EMBL" id="KAF5843266.1"/>
    </source>
</evidence>
<sequence length="178" mass="19028">MPCLLLFLPPDGSFHHLLSAPSAPTPACPCCPPTVCRSSSCYHLLPALFALYFCSSTCPVCPQHQLLLCLPQTFTSCLPCLPFISISLPALPALDATSCQPLPALVSIPSPALVSIPFPAFVPFLYLRAAEACRPLPALVAAEGLPPWHLSLPVCHHTCMSDRHTKKTANDLRASCLT</sequence>
<accession>A0ABQ7H8T4</accession>
<comment type="caution">
    <text evidence="1">The sequence shown here is derived from an EMBL/GenBank/DDBJ whole genome shotgun (WGS) entry which is preliminary data.</text>
</comment>
<reference evidence="1" key="1">
    <citation type="submission" date="2017-08" db="EMBL/GenBank/DDBJ databases">
        <authorList>
            <person name="Polle J.E."/>
            <person name="Barry K."/>
            <person name="Cushman J."/>
            <person name="Schmutz J."/>
            <person name="Tran D."/>
            <person name="Hathwaick L.T."/>
            <person name="Yim W.C."/>
            <person name="Jenkins J."/>
            <person name="Mckie-Krisberg Z.M."/>
            <person name="Prochnik S."/>
            <person name="Lindquist E."/>
            <person name="Dockter R.B."/>
            <person name="Adam C."/>
            <person name="Molina H."/>
            <person name="Bunkerborg J."/>
            <person name="Jin E."/>
            <person name="Buchheim M."/>
            <person name="Magnuson J."/>
        </authorList>
    </citation>
    <scope>NUCLEOTIDE SEQUENCE</scope>
    <source>
        <strain evidence="1">CCAP 19/18</strain>
    </source>
</reference>
<gene>
    <name evidence="1" type="ORF">DUNSADRAFT_68</name>
</gene>
<dbReference type="EMBL" id="MU069445">
    <property type="protein sequence ID" value="KAF5843266.1"/>
    <property type="molecule type" value="Genomic_DNA"/>
</dbReference>
<keyword evidence="2" id="KW-1185">Reference proteome</keyword>